<reference evidence="1" key="1">
    <citation type="submission" date="2025-08" db="UniProtKB">
        <authorList>
            <consortium name="Ensembl"/>
        </authorList>
    </citation>
    <scope>IDENTIFICATION</scope>
</reference>
<accession>A0A8C1W4B0</accession>
<evidence type="ECO:0000313" key="1">
    <source>
        <dbReference type="Ensembl" id="ENSCCRP00015060596.1"/>
    </source>
</evidence>
<dbReference type="AlphaFoldDB" id="A0A8C1W4B0"/>
<dbReference type="Ensembl" id="ENSCCRT00015062572.1">
    <property type="protein sequence ID" value="ENSCCRP00015060596.1"/>
    <property type="gene ID" value="ENSCCRG00015024799.1"/>
</dbReference>
<dbReference type="Proteomes" id="UP000694700">
    <property type="component" value="Unplaced"/>
</dbReference>
<sequence>MIGFIMSFIIIMLGPATLWFRHASFTTTNILHLHCYVMLQSSEVPNSSWCELEGLKRSISLLRRQDLHLSTLITDRHRQGTQHYFDVWHVGKTSKDRQCDQLQLWRPAIVNHLYWTAASTPDGNPAVMEAKWRSLVNHIQDIHDHDTPAFSSCAHPPLEGDQRDKEWLEPGTVHTIKLESIVTKTSLLKDVRQLSPQHQTFSLEAFHSLILHFAPKHTGFSYLGMYSRLLLAALHYNFNANRETARRSDGTEKFCVRYPRFRKGAYVVRPIKEKASYGKPCHAVVSYFDMANETSDHLYLAQQSRYNKSN</sequence>
<organism evidence="1 2">
    <name type="scientific">Cyprinus carpio</name>
    <name type="common">Common carp</name>
    <dbReference type="NCBI Taxonomy" id="7962"/>
    <lineage>
        <taxon>Eukaryota</taxon>
        <taxon>Metazoa</taxon>
        <taxon>Chordata</taxon>
        <taxon>Craniata</taxon>
        <taxon>Vertebrata</taxon>
        <taxon>Euteleostomi</taxon>
        <taxon>Actinopterygii</taxon>
        <taxon>Neopterygii</taxon>
        <taxon>Teleostei</taxon>
        <taxon>Ostariophysi</taxon>
        <taxon>Cypriniformes</taxon>
        <taxon>Cyprinidae</taxon>
        <taxon>Cyprininae</taxon>
        <taxon>Cyprinus</taxon>
    </lineage>
</organism>
<name>A0A8C1W4B0_CYPCA</name>
<dbReference type="PANTHER" id="PTHR31751">
    <property type="entry name" value="SI:CH211-108C17.2-RELATED-RELATED"/>
    <property type="match status" value="1"/>
</dbReference>
<evidence type="ECO:0000313" key="2">
    <source>
        <dbReference type="Proteomes" id="UP000694700"/>
    </source>
</evidence>
<proteinExistence type="predicted"/>
<dbReference type="PANTHER" id="PTHR31751:SF42">
    <property type="entry name" value="PROTEIN CBG10204"/>
    <property type="match status" value="1"/>
</dbReference>
<protein>
    <submittedName>
        <fullName evidence="1">Uncharacterized protein</fullName>
    </submittedName>
</protein>